<dbReference type="eggNOG" id="KOG1670">
    <property type="taxonomic scope" value="Eukaryota"/>
</dbReference>
<comment type="similarity">
    <text evidence="2">Belongs to the eukaryotic initiation factor 4E family.</text>
</comment>
<protein>
    <recommendedName>
        <fullName evidence="1">eIF-4F 25 kDa subunit</fullName>
    </recommendedName>
</protein>
<evidence type="ECO:0000313" key="5">
    <source>
        <dbReference type="Proteomes" id="UP000095284"/>
    </source>
</evidence>
<evidence type="ECO:0000313" key="6">
    <source>
        <dbReference type="Proteomes" id="UP000659654"/>
    </source>
</evidence>
<dbReference type="Gene3D" id="3.30.760.10">
    <property type="entry name" value="RNA Cap, Translation Initiation Factor Eif4e"/>
    <property type="match status" value="1"/>
</dbReference>
<dbReference type="EMBL" id="CAJFCV020000005">
    <property type="protein sequence ID" value="CAG9123442.1"/>
    <property type="molecule type" value="Genomic_DNA"/>
</dbReference>
<dbReference type="Proteomes" id="UP000659654">
    <property type="component" value="Unassembled WGS sequence"/>
</dbReference>
<accession>A0A1I7RRV9</accession>
<dbReference type="GO" id="GO:0000340">
    <property type="term" value="F:RNA 7-methylguanosine cap binding"/>
    <property type="evidence" value="ECO:0007669"/>
    <property type="project" value="TreeGrafter"/>
</dbReference>
<evidence type="ECO:0000313" key="7">
    <source>
        <dbReference type="WBParaSite" id="BXY_0345700.1"/>
    </source>
</evidence>
<reference evidence="7" key="1">
    <citation type="submission" date="2016-11" db="UniProtKB">
        <authorList>
            <consortium name="WormBaseParasite"/>
        </authorList>
    </citation>
    <scope>IDENTIFICATION</scope>
</reference>
<dbReference type="WBParaSite" id="BXY_0345700.1">
    <property type="protein sequence ID" value="BXY_0345700.1"/>
    <property type="gene ID" value="BXY_0345700"/>
</dbReference>
<dbReference type="Proteomes" id="UP000582659">
    <property type="component" value="Unassembled WGS sequence"/>
</dbReference>
<dbReference type="Pfam" id="PF01652">
    <property type="entry name" value="IF4E"/>
    <property type="match status" value="1"/>
</dbReference>
<evidence type="ECO:0000256" key="2">
    <source>
        <dbReference type="RuleBase" id="RU004374"/>
    </source>
</evidence>
<proteinExistence type="inferred from homology"/>
<keyword evidence="2" id="KW-0396">Initiation factor</keyword>
<evidence type="ECO:0000313" key="4">
    <source>
        <dbReference type="EMBL" id="CAG9123442.1"/>
    </source>
</evidence>
<dbReference type="InterPro" id="IPR001040">
    <property type="entry name" value="TIF_eIF_4E"/>
</dbReference>
<dbReference type="PANTHER" id="PTHR11960">
    <property type="entry name" value="EUKARYOTIC TRANSLATION INITIATION FACTOR 4E RELATED"/>
    <property type="match status" value="1"/>
</dbReference>
<dbReference type="GO" id="GO:0003743">
    <property type="term" value="F:translation initiation factor activity"/>
    <property type="evidence" value="ECO:0007669"/>
    <property type="project" value="UniProtKB-KW"/>
</dbReference>
<dbReference type="SUPFAM" id="SSF55418">
    <property type="entry name" value="eIF4e-like"/>
    <property type="match status" value="1"/>
</dbReference>
<sequence>MPEITENEEKQIERPLKSKHPLQHKWAFWFLKGDRTRDWEDCLKQVVVIDSVEDFWGFYLRIVPASGLSFGSDYYLFKEGIKPMWEDPQNVKGGRWLVIVHKAQRATKLDELWLEIMMAIVGEQFEGHGEYICGAAVNVRQKGDKIALWTSDASLDDVNRRIGMILKNKLGLDDNIRYEVHKDASARTGSMVRPKIVISKETKDIPKEKKVEGTPPA</sequence>
<dbReference type="InterPro" id="IPR023398">
    <property type="entry name" value="TIF_eIF4e-like"/>
</dbReference>
<dbReference type="EMBL" id="CAJFDI010000005">
    <property type="protein sequence ID" value="CAD5231891.1"/>
    <property type="molecule type" value="Genomic_DNA"/>
</dbReference>
<dbReference type="PANTHER" id="PTHR11960:SF69">
    <property type="entry name" value="EUKARYOTIC TRANSLATION INITIATION FACTOR 4E-3"/>
    <property type="match status" value="1"/>
</dbReference>
<name>A0A1I7RRV9_BURXY</name>
<dbReference type="OrthoDB" id="590761at2759"/>
<evidence type="ECO:0000256" key="1">
    <source>
        <dbReference type="ARBA" id="ARBA00032656"/>
    </source>
</evidence>
<evidence type="ECO:0000313" key="3">
    <source>
        <dbReference type="EMBL" id="CAD5231891.1"/>
    </source>
</evidence>
<keyword evidence="2" id="KW-0648">Protein biosynthesis</keyword>
<keyword evidence="6" id="KW-1185">Reference proteome</keyword>
<organism evidence="5 7">
    <name type="scientific">Bursaphelenchus xylophilus</name>
    <name type="common">Pinewood nematode worm</name>
    <name type="synonym">Aphelenchoides xylophilus</name>
    <dbReference type="NCBI Taxonomy" id="6326"/>
    <lineage>
        <taxon>Eukaryota</taxon>
        <taxon>Metazoa</taxon>
        <taxon>Ecdysozoa</taxon>
        <taxon>Nematoda</taxon>
        <taxon>Chromadorea</taxon>
        <taxon>Rhabditida</taxon>
        <taxon>Tylenchina</taxon>
        <taxon>Tylenchomorpha</taxon>
        <taxon>Aphelenchoidea</taxon>
        <taxon>Aphelenchoididae</taxon>
        <taxon>Bursaphelenchus</taxon>
    </lineage>
</organism>
<reference evidence="4" key="2">
    <citation type="submission" date="2020-08" db="EMBL/GenBank/DDBJ databases">
        <authorList>
            <person name="Kikuchi T."/>
        </authorList>
    </citation>
    <scope>NUCLEOTIDE SEQUENCE</scope>
    <source>
        <strain evidence="3">Ka4C1</strain>
    </source>
</reference>
<dbReference type="PROSITE" id="PS00813">
    <property type="entry name" value="IF4E"/>
    <property type="match status" value="1"/>
</dbReference>
<dbReference type="SMR" id="A0A1I7RRV9"/>
<dbReference type="Proteomes" id="UP000095284">
    <property type="component" value="Unplaced"/>
</dbReference>
<dbReference type="AlphaFoldDB" id="A0A1I7RRV9"/>
<dbReference type="InterPro" id="IPR019770">
    <property type="entry name" value="TIF_eIF_4E_CS"/>
</dbReference>
<gene>
    <name evidence="3" type="ORF">BXYJ_LOCUS11982</name>
</gene>
<dbReference type="GO" id="GO:0016281">
    <property type="term" value="C:eukaryotic translation initiation factor 4F complex"/>
    <property type="evidence" value="ECO:0007669"/>
    <property type="project" value="TreeGrafter"/>
</dbReference>
<keyword evidence="2" id="KW-0694">RNA-binding</keyword>